<dbReference type="Proteomes" id="UP000078200">
    <property type="component" value="Unassembled WGS sequence"/>
</dbReference>
<keyword evidence="3" id="KW-1185">Reference proteome</keyword>
<evidence type="ECO:0000313" key="3">
    <source>
        <dbReference type="Proteomes" id="UP000078200"/>
    </source>
</evidence>
<reference evidence="2" key="1">
    <citation type="submission" date="2020-05" db="UniProtKB">
        <authorList>
            <consortium name="EnsemblMetazoa"/>
        </authorList>
    </citation>
    <scope>IDENTIFICATION</scope>
    <source>
        <strain evidence="2">TTRI</strain>
    </source>
</reference>
<feature type="compositionally biased region" description="Gly residues" evidence="1">
    <location>
        <begin position="71"/>
        <end position="90"/>
    </location>
</feature>
<dbReference type="VEuPathDB" id="VectorBase:GAUT022729"/>
<dbReference type="AlphaFoldDB" id="A0A1A9V1F5"/>
<feature type="compositionally biased region" description="Polar residues" evidence="1">
    <location>
        <begin position="51"/>
        <end position="68"/>
    </location>
</feature>
<evidence type="ECO:0000256" key="1">
    <source>
        <dbReference type="SAM" id="MobiDB-lite"/>
    </source>
</evidence>
<organism evidence="2 3">
    <name type="scientific">Glossina austeni</name>
    <name type="common">Savannah tsetse fly</name>
    <dbReference type="NCBI Taxonomy" id="7395"/>
    <lineage>
        <taxon>Eukaryota</taxon>
        <taxon>Metazoa</taxon>
        <taxon>Ecdysozoa</taxon>
        <taxon>Arthropoda</taxon>
        <taxon>Hexapoda</taxon>
        <taxon>Insecta</taxon>
        <taxon>Pterygota</taxon>
        <taxon>Neoptera</taxon>
        <taxon>Endopterygota</taxon>
        <taxon>Diptera</taxon>
        <taxon>Brachycera</taxon>
        <taxon>Muscomorpha</taxon>
        <taxon>Hippoboscoidea</taxon>
        <taxon>Glossinidae</taxon>
        <taxon>Glossina</taxon>
    </lineage>
</organism>
<feature type="region of interest" description="Disordered" evidence="1">
    <location>
        <begin position="28"/>
        <end position="90"/>
    </location>
</feature>
<proteinExistence type="predicted"/>
<feature type="compositionally biased region" description="Basic and acidic residues" evidence="1">
    <location>
        <begin position="29"/>
        <end position="45"/>
    </location>
</feature>
<name>A0A1A9V1F5_GLOAU</name>
<dbReference type="EnsemblMetazoa" id="GAUT022729-RA">
    <property type="protein sequence ID" value="GAUT022729-PA"/>
    <property type="gene ID" value="GAUT022729"/>
</dbReference>
<accession>A0A1A9V1F5</accession>
<protein>
    <submittedName>
        <fullName evidence="2">Uncharacterized protein</fullName>
    </submittedName>
</protein>
<evidence type="ECO:0000313" key="2">
    <source>
        <dbReference type="EnsemblMetazoa" id="GAUT022729-PA"/>
    </source>
</evidence>
<sequence length="100" mass="10902">MYSLSSTKNLQIVYFIYVCLYELRNARNNHGENKNGDGKSIENHQEPIGNEQPTQDLENQNDQVSQNWPHRGGGGGDQHGFGGGQGGGGGGGFCITVRFF</sequence>